<name>A0ABR6P845_9SPIR</name>
<keyword evidence="4" id="KW-0269">Exonuclease</keyword>
<reference evidence="4 5" key="1">
    <citation type="submission" date="2020-08" db="EMBL/GenBank/DDBJ databases">
        <title>Genomic Encyclopedia of Type Strains, Phase IV (KMG-IV): sequencing the most valuable type-strain genomes for metagenomic binning, comparative biology and taxonomic classification.</title>
        <authorList>
            <person name="Goeker M."/>
        </authorList>
    </citation>
    <scope>NUCLEOTIDE SEQUENCE [LARGE SCALE GENOMIC DNA]</scope>
    <source>
        <strain evidence="4 5">DSM 16813</strain>
    </source>
</reference>
<evidence type="ECO:0000256" key="1">
    <source>
        <dbReference type="SAM" id="Coils"/>
    </source>
</evidence>
<feature type="signal peptide" evidence="3">
    <location>
        <begin position="1"/>
        <end position="24"/>
    </location>
</feature>
<keyword evidence="4" id="KW-0540">Nuclease</keyword>
<accession>A0ABR6P845</accession>
<dbReference type="EMBL" id="JACHFA010000022">
    <property type="protein sequence ID" value="MBB6032133.1"/>
    <property type="molecule type" value="Genomic_DNA"/>
</dbReference>
<keyword evidence="5" id="KW-1185">Reference proteome</keyword>
<dbReference type="PROSITE" id="PS51257">
    <property type="entry name" value="PROKAR_LIPOPROTEIN"/>
    <property type="match status" value="1"/>
</dbReference>
<sequence length="337" mass="39649">MNKKMGILIICAVFALLISCKNYASSEDLKNLEQNVKGKVKGFLEAKEKIVSDDPIVYKIAEKLKEEEVKSKKDQKENKQEDKEELMQGNDPNSDSNMPALKTARDSGGQQREEEKDKVVEQKVEQAEVKAKKEEQEQERKAKEKEEQQEREKEIEKQKQQQEQQKKKQEKEKEQQQEQEERRVKSKIETLTKKIDEINRDIDAIKYKRWFVEDERRLEVKATEVRDKVTGPIYDHFTDGDKAIYGTWELLEEDEEELEKLLKELSKTRSDLRTKLNVGNQAVTWNNEPELKENVTVSEIESDLDKLKSELEKVKKYLENKSNFETIKEYVTSSDDK</sequence>
<keyword evidence="4" id="KW-0378">Hydrolase</keyword>
<feature type="region of interest" description="Disordered" evidence="2">
    <location>
        <begin position="67"/>
        <end position="187"/>
    </location>
</feature>
<dbReference type="Pfam" id="PF06780">
    <property type="entry name" value="Erp_C"/>
    <property type="match status" value="1"/>
</dbReference>
<evidence type="ECO:0000313" key="5">
    <source>
        <dbReference type="Proteomes" id="UP000566276"/>
    </source>
</evidence>
<dbReference type="GO" id="GO:0004527">
    <property type="term" value="F:exonuclease activity"/>
    <property type="evidence" value="ECO:0007669"/>
    <property type="project" value="UniProtKB-KW"/>
</dbReference>
<evidence type="ECO:0000256" key="3">
    <source>
        <dbReference type="SAM" id="SignalP"/>
    </source>
</evidence>
<feature type="coiled-coil region" evidence="1">
    <location>
        <begin position="248"/>
        <end position="317"/>
    </location>
</feature>
<feature type="chain" id="PRO_5047287790" evidence="3">
    <location>
        <begin position="25"/>
        <end position="337"/>
    </location>
</feature>
<evidence type="ECO:0000256" key="2">
    <source>
        <dbReference type="SAM" id="MobiDB-lite"/>
    </source>
</evidence>
<gene>
    <name evidence="4" type="ORF">HNR35_001136</name>
</gene>
<comment type="caution">
    <text evidence="4">The sequence shown here is derived from an EMBL/GenBank/DDBJ whole genome shotgun (WGS) entry which is preliminary data.</text>
</comment>
<dbReference type="RefSeq" id="WP_183224524.1">
    <property type="nucleotide sequence ID" value="NZ_JACHFA010000022.1"/>
</dbReference>
<keyword evidence="3" id="KW-0732">Signal</keyword>
<dbReference type="Proteomes" id="UP000566276">
    <property type="component" value="Unassembled WGS sequence"/>
</dbReference>
<feature type="compositionally biased region" description="Basic and acidic residues" evidence="2">
    <location>
        <begin position="67"/>
        <end position="86"/>
    </location>
</feature>
<keyword evidence="1" id="KW-0175">Coiled coil</keyword>
<protein>
    <submittedName>
        <fullName evidence="4">DNA repair exonuclease SbcCD ATPase subunit</fullName>
    </submittedName>
</protein>
<feature type="compositionally biased region" description="Basic and acidic residues" evidence="2">
    <location>
        <begin position="111"/>
        <end position="187"/>
    </location>
</feature>
<organism evidence="4 5">
    <name type="scientific">Borreliella spielmanii</name>
    <dbReference type="NCBI Taxonomy" id="88916"/>
    <lineage>
        <taxon>Bacteria</taxon>
        <taxon>Pseudomonadati</taxon>
        <taxon>Spirochaetota</taxon>
        <taxon>Spirochaetia</taxon>
        <taxon>Spirochaetales</taxon>
        <taxon>Borreliaceae</taxon>
        <taxon>Borreliella</taxon>
    </lineage>
</organism>
<dbReference type="InterPro" id="IPR009618">
    <property type="entry name" value="Erp"/>
</dbReference>
<proteinExistence type="predicted"/>
<evidence type="ECO:0000313" key="4">
    <source>
        <dbReference type="EMBL" id="MBB6032133.1"/>
    </source>
</evidence>